<dbReference type="SUPFAM" id="SSF52821">
    <property type="entry name" value="Rhodanese/Cell cycle control phosphatase"/>
    <property type="match status" value="2"/>
</dbReference>
<dbReference type="PROSITE" id="PS50206">
    <property type="entry name" value="RHODANESE_3"/>
    <property type="match status" value="2"/>
</dbReference>
<gene>
    <name evidence="6" type="ORF">SAMN06893096_10146</name>
</gene>
<dbReference type="RefSeq" id="WP_089303618.1">
    <property type="nucleotide sequence ID" value="NZ_FZOO01000001.1"/>
</dbReference>
<evidence type="ECO:0000313" key="7">
    <source>
        <dbReference type="Proteomes" id="UP000198373"/>
    </source>
</evidence>
<dbReference type="FunFam" id="3.40.250.10:FF:000024">
    <property type="entry name" value="Sulfurtransferase"/>
    <property type="match status" value="1"/>
</dbReference>
<dbReference type="GO" id="GO:0004792">
    <property type="term" value="F:thiosulfate-cyanide sulfurtransferase activity"/>
    <property type="evidence" value="ECO:0007669"/>
    <property type="project" value="UniProtKB-EC"/>
</dbReference>
<dbReference type="OrthoDB" id="9781034at2"/>
<sequence>MSRNDVLVSADWAQEHLGAPGTVFVEVDEDTSAYDKGHLEGAVKLDWKTDLQDPLRRDFVDREQFEQLMSAKGIANDDTVVLYGGNNNWFAAYAYWYFKLYGHAAVKLLDGGRKKWELDSRPLSTDVVERPGTQYRAAEPDTSIRAFRDEVVAAIGQQNLVDVRSPDEFAGKLVAPAHLPQEGAQRPGHIPSAVNVPWSKAANEDGTFKSDDELRTLYEDAGLDTGKDTIAYCRIGERSSHTWFVLRELLGHPNVKNYDGSWTEYGSLVGVPIEKGA</sequence>
<protein>
    <recommendedName>
        <fullName evidence="4">Sulfurtransferase</fullName>
    </recommendedName>
</protein>
<dbReference type="InterPro" id="IPR001763">
    <property type="entry name" value="Rhodanese-like_dom"/>
</dbReference>
<name>A0A239AJK4_9ACTN</name>
<organism evidence="6 7">
    <name type="scientific">Geodermatophilus pulveris</name>
    <dbReference type="NCBI Taxonomy" id="1564159"/>
    <lineage>
        <taxon>Bacteria</taxon>
        <taxon>Bacillati</taxon>
        <taxon>Actinomycetota</taxon>
        <taxon>Actinomycetes</taxon>
        <taxon>Geodermatophilales</taxon>
        <taxon>Geodermatophilaceae</taxon>
        <taxon>Geodermatophilus</taxon>
    </lineage>
</organism>
<evidence type="ECO:0000259" key="5">
    <source>
        <dbReference type="PROSITE" id="PS50206"/>
    </source>
</evidence>
<dbReference type="Pfam" id="PF00581">
    <property type="entry name" value="Rhodanese"/>
    <property type="match status" value="2"/>
</dbReference>
<accession>A0A239AJK4</accession>
<keyword evidence="1 4" id="KW-0808">Transferase</keyword>
<dbReference type="PROSITE" id="PS00683">
    <property type="entry name" value="RHODANESE_2"/>
    <property type="match status" value="1"/>
</dbReference>
<keyword evidence="2" id="KW-0677">Repeat</keyword>
<dbReference type="CDD" id="cd01448">
    <property type="entry name" value="TST_Repeat_1"/>
    <property type="match status" value="1"/>
</dbReference>
<evidence type="ECO:0000256" key="2">
    <source>
        <dbReference type="ARBA" id="ARBA00022737"/>
    </source>
</evidence>
<feature type="domain" description="Rhodanese" evidence="5">
    <location>
        <begin position="18"/>
        <end position="125"/>
    </location>
</feature>
<dbReference type="PANTHER" id="PTHR43855">
    <property type="entry name" value="THIOSULFATE SULFURTRANSFERASE"/>
    <property type="match status" value="1"/>
</dbReference>
<dbReference type="PANTHER" id="PTHR43855:SF1">
    <property type="entry name" value="THIOSULFATE SULFURTRANSFERASE"/>
    <property type="match status" value="1"/>
</dbReference>
<dbReference type="Proteomes" id="UP000198373">
    <property type="component" value="Unassembled WGS sequence"/>
</dbReference>
<keyword evidence="7" id="KW-1185">Reference proteome</keyword>
<dbReference type="InterPro" id="IPR001307">
    <property type="entry name" value="Thiosulphate_STrfase_CS"/>
</dbReference>
<evidence type="ECO:0000313" key="6">
    <source>
        <dbReference type="EMBL" id="SNR95710.1"/>
    </source>
</evidence>
<evidence type="ECO:0000256" key="4">
    <source>
        <dbReference type="RuleBase" id="RU000507"/>
    </source>
</evidence>
<evidence type="ECO:0000256" key="3">
    <source>
        <dbReference type="ARBA" id="ARBA00047549"/>
    </source>
</evidence>
<dbReference type="EMBL" id="FZOO01000001">
    <property type="protein sequence ID" value="SNR95710.1"/>
    <property type="molecule type" value="Genomic_DNA"/>
</dbReference>
<dbReference type="Gene3D" id="3.40.250.10">
    <property type="entry name" value="Rhodanese-like domain"/>
    <property type="match status" value="2"/>
</dbReference>
<dbReference type="AlphaFoldDB" id="A0A239AJK4"/>
<dbReference type="SMART" id="SM00450">
    <property type="entry name" value="RHOD"/>
    <property type="match status" value="2"/>
</dbReference>
<reference evidence="7" key="1">
    <citation type="submission" date="2017-06" db="EMBL/GenBank/DDBJ databases">
        <authorList>
            <person name="Varghese N."/>
            <person name="Submissions S."/>
        </authorList>
    </citation>
    <scope>NUCLEOTIDE SEQUENCE [LARGE SCALE GENOMIC DNA]</scope>
    <source>
        <strain evidence="7">DSM 46839</strain>
    </source>
</reference>
<proteinExistence type="predicted"/>
<dbReference type="InterPro" id="IPR051126">
    <property type="entry name" value="Thiosulfate_sulfurtransferase"/>
</dbReference>
<evidence type="ECO:0000256" key="1">
    <source>
        <dbReference type="ARBA" id="ARBA00022679"/>
    </source>
</evidence>
<feature type="domain" description="Rhodanese" evidence="5">
    <location>
        <begin position="154"/>
        <end position="274"/>
    </location>
</feature>
<dbReference type="CDD" id="cd01449">
    <property type="entry name" value="TST_Repeat_2"/>
    <property type="match status" value="1"/>
</dbReference>
<comment type="catalytic activity">
    <reaction evidence="3">
        <text>thiosulfate + hydrogen cyanide = thiocyanate + sulfite + 2 H(+)</text>
        <dbReference type="Rhea" id="RHEA:16881"/>
        <dbReference type="ChEBI" id="CHEBI:15378"/>
        <dbReference type="ChEBI" id="CHEBI:17359"/>
        <dbReference type="ChEBI" id="CHEBI:18022"/>
        <dbReference type="ChEBI" id="CHEBI:18407"/>
        <dbReference type="ChEBI" id="CHEBI:33542"/>
        <dbReference type="EC" id="2.8.1.1"/>
    </reaction>
</comment>
<dbReference type="InterPro" id="IPR036873">
    <property type="entry name" value="Rhodanese-like_dom_sf"/>
</dbReference>